<dbReference type="GO" id="GO:0016709">
    <property type="term" value="F:oxidoreductase activity, acting on paired donors, with incorporation or reduction of molecular oxygen, NAD(P)H as one donor, and incorporation of one atom of oxygen"/>
    <property type="evidence" value="ECO:0007669"/>
    <property type="project" value="UniProtKB-ARBA"/>
</dbReference>
<keyword evidence="2" id="KW-0285">Flavoprotein</keyword>
<dbReference type="GO" id="GO:0071949">
    <property type="term" value="F:FAD binding"/>
    <property type="evidence" value="ECO:0007669"/>
    <property type="project" value="InterPro"/>
</dbReference>
<dbReference type="SUPFAM" id="SSF51905">
    <property type="entry name" value="FAD/NAD(P)-binding domain"/>
    <property type="match status" value="1"/>
</dbReference>
<evidence type="ECO:0000313" key="6">
    <source>
        <dbReference type="Proteomes" id="UP000239494"/>
    </source>
</evidence>
<evidence type="ECO:0000256" key="1">
    <source>
        <dbReference type="ARBA" id="ARBA00001974"/>
    </source>
</evidence>
<sequence length="492" mass="52778">MSRKVVIAGGGPTGLMLASELSLAGVPSIVLERAPEASEYSRSLTLHARSVEVFGQRGLDWFADYPRVQSYNFGLLQLQHLIDPSLIPLLVPQRHVERLLEERAAGMGADIRRGHEVVAAEQDADGVTVVVRSSEGEYTVRGQYLVGCDGGASLVRKLAGIGFPGTASTVDGLTADVITDPSVVTRVPPTLRQEGMHAVIPLRPGLFRVTAIEFGVEPTSRAVEPTLEEFKAVVERVSGSHLDLLDHAEVRWLSRFGNATRLADRYRSGRILLAGDSAHVHLPVSGQGLNTGIQDAVNLGWKLAAELRGWAPEGLLDTYESERRPVGERVCMNTRAQDALMHPLDRVGPLRDMVAELLRLPPVSKYVTDMVTGIGISYPVSYPGRDDDGHAHPLLGRRLPAFTAADGTAGVAHLASGHAVLFDATDDGAPSECAAGWGERVDVVRTGPVEELDAVAVLVRPDGHVVFADRSGADVEGLKLALKTWFGEPDPS</sequence>
<evidence type="ECO:0000256" key="3">
    <source>
        <dbReference type="ARBA" id="ARBA00022827"/>
    </source>
</evidence>
<dbReference type="Gene3D" id="3.30.70.2450">
    <property type="match status" value="1"/>
</dbReference>
<feature type="domain" description="FAD-binding" evidence="4">
    <location>
        <begin position="4"/>
        <end position="333"/>
    </location>
</feature>
<dbReference type="InterPro" id="IPR036188">
    <property type="entry name" value="FAD/NAD-bd_sf"/>
</dbReference>
<dbReference type="Gene3D" id="3.40.30.120">
    <property type="match status" value="1"/>
</dbReference>
<dbReference type="Pfam" id="PF01494">
    <property type="entry name" value="FAD_binding_3"/>
    <property type="match status" value="1"/>
</dbReference>
<keyword evidence="3" id="KW-0274">FAD</keyword>
<dbReference type="EMBL" id="PVTF01000015">
    <property type="protein sequence ID" value="PRY34888.1"/>
    <property type="molecule type" value="Genomic_DNA"/>
</dbReference>
<keyword evidence="6" id="KW-1185">Reference proteome</keyword>
<organism evidence="5 6">
    <name type="scientific">Umezawaea tangerina</name>
    <dbReference type="NCBI Taxonomy" id="84725"/>
    <lineage>
        <taxon>Bacteria</taxon>
        <taxon>Bacillati</taxon>
        <taxon>Actinomycetota</taxon>
        <taxon>Actinomycetes</taxon>
        <taxon>Pseudonocardiales</taxon>
        <taxon>Pseudonocardiaceae</taxon>
        <taxon>Umezawaea</taxon>
    </lineage>
</organism>
<dbReference type="PANTHER" id="PTHR43004:SF19">
    <property type="entry name" value="BINDING MONOOXYGENASE, PUTATIVE (JCVI)-RELATED"/>
    <property type="match status" value="1"/>
</dbReference>
<accession>A0A2T0SNA9</accession>
<evidence type="ECO:0000256" key="2">
    <source>
        <dbReference type="ARBA" id="ARBA00022630"/>
    </source>
</evidence>
<dbReference type="Proteomes" id="UP000239494">
    <property type="component" value="Unassembled WGS sequence"/>
</dbReference>
<protein>
    <submittedName>
        <fullName evidence="5">Bifunctional hydroxylase/dehydrase</fullName>
    </submittedName>
</protein>
<proteinExistence type="predicted"/>
<dbReference type="InterPro" id="IPR050641">
    <property type="entry name" value="RIFMO-like"/>
</dbReference>
<reference evidence="5 6" key="1">
    <citation type="submission" date="2018-03" db="EMBL/GenBank/DDBJ databases">
        <title>Genomic Encyclopedia of Archaeal and Bacterial Type Strains, Phase II (KMG-II): from individual species to whole genera.</title>
        <authorList>
            <person name="Goeker M."/>
        </authorList>
    </citation>
    <scope>NUCLEOTIDE SEQUENCE [LARGE SCALE GENOMIC DNA]</scope>
    <source>
        <strain evidence="5 6">DSM 44720</strain>
    </source>
</reference>
<name>A0A2T0SNA9_9PSEU</name>
<dbReference type="Gene3D" id="3.50.50.60">
    <property type="entry name" value="FAD/NAD(P)-binding domain"/>
    <property type="match status" value="1"/>
</dbReference>
<comment type="cofactor">
    <cofactor evidence="1">
        <name>FAD</name>
        <dbReference type="ChEBI" id="CHEBI:57692"/>
    </cofactor>
</comment>
<dbReference type="AlphaFoldDB" id="A0A2T0SNA9"/>
<dbReference type="InterPro" id="IPR002938">
    <property type="entry name" value="FAD-bd"/>
</dbReference>
<comment type="caution">
    <text evidence="5">The sequence shown here is derived from an EMBL/GenBank/DDBJ whole genome shotgun (WGS) entry which is preliminary data.</text>
</comment>
<dbReference type="RefSeq" id="WP_245887318.1">
    <property type="nucleotide sequence ID" value="NZ_PVTF01000015.1"/>
</dbReference>
<evidence type="ECO:0000259" key="4">
    <source>
        <dbReference type="Pfam" id="PF01494"/>
    </source>
</evidence>
<dbReference type="PRINTS" id="PR00420">
    <property type="entry name" value="RNGMNOXGNASE"/>
</dbReference>
<gene>
    <name evidence="5" type="ORF">CLV43_115165</name>
</gene>
<dbReference type="Pfam" id="PF21274">
    <property type="entry name" value="Rng_hyd_C"/>
    <property type="match status" value="1"/>
</dbReference>
<evidence type="ECO:0000313" key="5">
    <source>
        <dbReference type="EMBL" id="PRY34888.1"/>
    </source>
</evidence>
<dbReference type="PANTHER" id="PTHR43004">
    <property type="entry name" value="TRK SYSTEM POTASSIUM UPTAKE PROTEIN"/>
    <property type="match status" value="1"/>
</dbReference>